<feature type="domain" description="Putative restriction endonuclease" evidence="1">
    <location>
        <begin position="26"/>
        <end position="196"/>
    </location>
</feature>
<protein>
    <recommendedName>
        <fullName evidence="1">Putative restriction endonuclease domain-containing protein</fullName>
    </recommendedName>
</protein>
<dbReference type="InterPro" id="IPR012296">
    <property type="entry name" value="Nuclease_put_TT1808"/>
</dbReference>
<dbReference type="PANTHER" id="PTHR34107">
    <property type="entry name" value="SLL0198 PROTEIN-RELATED"/>
    <property type="match status" value="1"/>
</dbReference>
<comment type="caution">
    <text evidence="2">The sequence shown here is derived from an EMBL/GenBank/DDBJ whole genome shotgun (WGS) entry which is preliminary data.</text>
</comment>
<proteinExistence type="predicted"/>
<dbReference type="InterPro" id="IPR011335">
    <property type="entry name" value="Restrct_endonuc-II-like"/>
</dbReference>
<dbReference type="Gene3D" id="3.90.1570.10">
    <property type="entry name" value="tt1808, chain A"/>
    <property type="match status" value="1"/>
</dbReference>
<name>A0A1F6CD43_HANXR</name>
<accession>A0A1F6CD43</accession>
<organism evidence="2 3">
    <name type="scientific">Handelsmanbacteria sp. (strain RIFCSPLOWO2_12_FULL_64_10)</name>
    <dbReference type="NCBI Taxonomy" id="1817868"/>
    <lineage>
        <taxon>Bacteria</taxon>
        <taxon>Candidatus Handelsmaniibacteriota</taxon>
    </lineage>
</organism>
<gene>
    <name evidence="2" type="ORF">A3F84_21005</name>
</gene>
<dbReference type="AlphaFoldDB" id="A0A1F6CD43"/>
<dbReference type="InterPro" id="IPR008538">
    <property type="entry name" value="Uma2"/>
</dbReference>
<dbReference type="SUPFAM" id="SSF52980">
    <property type="entry name" value="Restriction endonuclease-like"/>
    <property type="match status" value="1"/>
</dbReference>
<dbReference type="PANTHER" id="PTHR34107:SF7">
    <property type="entry name" value="SLR2092 PROTEIN"/>
    <property type="match status" value="1"/>
</dbReference>
<dbReference type="Pfam" id="PF05685">
    <property type="entry name" value="Uma2"/>
    <property type="match status" value="1"/>
</dbReference>
<evidence type="ECO:0000313" key="2">
    <source>
        <dbReference type="EMBL" id="OGG46940.1"/>
    </source>
</evidence>
<dbReference type="CDD" id="cd06260">
    <property type="entry name" value="DUF820-like"/>
    <property type="match status" value="1"/>
</dbReference>
<sequence length="200" mass="22603">MAEAVTYENTSHLLTLSVRSAGLTDEQFYRLCQDNPDLRLELTARRELVITAPTGSKTGWRNSRLNQRLANWAERDGTGLSFDSSTGFTLPGGAKRAPDAAWIRRERWEALNEEQQEGFAPLCPDFVVELRSSQDSLSVLQDKMSEYLENGARLGWLIDPVDRRVYLYHPGQPLECLESPAMLSGDPVLPGFVFDVREIW</sequence>
<evidence type="ECO:0000313" key="3">
    <source>
        <dbReference type="Proteomes" id="UP000178606"/>
    </source>
</evidence>
<reference evidence="2 3" key="1">
    <citation type="journal article" date="2016" name="Nat. Commun.">
        <title>Thousands of microbial genomes shed light on interconnected biogeochemical processes in an aquifer system.</title>
        <authorList>
            <person name="Anantharaman K."/>
            <person name="Brown C.T."/>
            <person name="Hug L.A."/>
            <person name="Sharon I."/>
            <person name="Castelle C.J."/>
            <person name="Probst A.J."/>
            <person name="Thomas B.C."/>
            <person name="Singh A."/>
            <person name="Wilkins M.J."/>
            <person name="Karaoz U."/>
            <person name="Brodie E.L."/>
            <person name="Williams K.H."/>
            <person name="Hubbard S.S."/>
            <person name="Banfield J.F."/>
        </authorList>
    </citation>
    <scope>NUCLEOTIDE SEQUENCE [LARGE SCALE GENOMIC DNA]</scope>
    <source>
        <strain evidence="3">RIFCSPLOWO2_12_FULL_64_10</strain>
    </source>
</reference>
<evidence type="ECO:0000259" key="1">
    <source>
        <dbReference type="Pfam" id="PF05685"/>
    </source>
</evidence>
<dbReference type="EMBL" id="MFKF01000279">
    <property type="protein sequence ID" value="OGG46940.1"/>
    <property type="molecule type" value="Genomic_DNA"/>
</dbReference>
<dbReference type="Proteomes" id="UP000178606">
    <property type="component" value="Unassembled WGS sequence"/>
</dbReference>